<organism evidence="2 3">
    <name type="scientific">Olpidium bornovanus</name>
    <dbReference type="NCBI Taxonomy" id="278681"/>
    <lineage>
        <taxon>Eukaryota</taxon>
        <taxon>Fungi</taxon>
        <taxon>Fungi incertae sedis</taxon>
        <taxon>Olpidiomycota</taxon>
        <taxon>Olpidiomycotina</taxon>
        <taxon>Olpidiomycetes</taxon>
        <taxon>Olpidiales</taxon>
        <taxon>Olpidiaceae</taxon>
        <taxon>Olpidium</taxon>
    </lineage>
</organism>
<proteinExistence type="predicted"/>
<comment type="caution">
    <text evidence="2">The sequence shown here is derived from an EMBL/GenBank/DDBJ whole genome shotgun (WGS) entry which is preliminary data.</text>
</comment>
<dbReference type="EMBL" id="JAEFCI010011191">
    <property type="protein sequence ID" value="KAG5456766.1"/>
    <property type="molecule type" value="Genomic_DNA"/>
</dbReference>
<protein>
    <submittedName>
        <fullName evidence="2">Uncharacterized protein</fullName>
    </submittedName>
</protein>
<feature type="compositionally biased region" description="Acidic residues" evidence="1">
    <location>
        <begin position="59"/>
        <end position="72"/>
    </location>
</feature>
<feature type="region of interest" description="Disordered" evidence="1">
    <location>
        <begin position="53"/>
        <end position="72"/>
    </location>
</feature>
<evidence type="ECO:0000256" key="1">
    <source>
        <dbReference type="SAM" id="MobiDB-lite"/>
    </source>
</evidence>
<reference evidence="2 3" key="1">
    <citation type="journal article" name="Sci. Rep.">
        <title>Genome-scale phylogenetic analyses confirm Olpidium as the closest living zoosporic fungus to the non-flagellated, terrestrial fungi.</title>
        <authorList>
            <person name="Chang Y."/>
            <person name="Rochon D."/>
            <person name="Sekimoto S."/>
            <person name="Wang Y."/>
            <person name="Chovatia M."/>
            <person name="Sandor L."/>
            <person name="Salamov A."/>
            <person name="Grigoriev I.V."/>
            <person name="Stajich J.E."/>
            <person name="Spatafora J.W."/>
        </authorList>
    </citation>
    <scope>NUCLEOTIDE SEQUENCE [LARGE SCALE GENOMIC DNA]</scope>
    <source>
        <strain evidence="2">S191</strain>
    </source>
</reference>
<keyword evidence="3" id="KW-1185">Reference proteome</keyword>
<dbReference type="Proteomes" id="UP000673691">
    <property type="component" value="Unassembled WGS sequence"/>
</dbReference>
<evidence type="ECO:0000313" key="3">
    <source>
        <dbReference type="Proteomes" id="UP000673691"/>
    </source>
</evidence>
<accession>A0A8H7ZP66</accession>
<name>A0A8H7ZP66_9FUNG</name>
<sequence length="393" mass="43801">MLPSGRRSPSYRRRRHLKHVLTELGGAGPSDPAGDRAALQLICDYRVAEDEAAQGAENEAAEDAAVEDETEEERAVRLLRRRPLKWDSFIAARLKTFLDLVEIIITDIAEAFSLAEVAGGDEMSEAAGDDEFPARPVRLRPRLAPIWLPPYPDVPDGAGDRNADINKWLLLNRRGIHRMRMLTDRPPRDNLKSLLLTPFVEPKGAFLARARLMFWILLKMRTLAAGAAPPGTAIPPVRFVGRLRDLGVPDGWLEALETGGGVGLDLENDLPAPFRIPAAAAGWLAASAHVLCESLREEALRCCSGPGAPGLDPALWRERVFDLNDLLLTLVFSATDDEDYPRFYKYTSYALKMRRLLADPPETDAEFRAKHSDPFSRSRRLMSEETSNILHWQ</sequence>
<dbReference type="AlphaFoldDB" id="A0A8H7ZP66"/>
<gene>
    <name evidence="2" type="ORF">BJ554DRAFT_3393</name>
</gene>
<evidence type="ECO:0000313" key="2">
    <source>
        <dbReference type="EMBL" id="KAG5456766.1"/>
    </source>
</evidence>